<dbReference type="RefSeq" id="WP_008608066.1">
    <property type="nucleotide sequence ID" value="NZ_ALAB01000020.1"/>
</dbReference>
<dbReference type="PATRIC" id="fig|1197174.4.peg.1411"/>
<evidence type="ECO:0000313" key="2">
    <source>
        <dbReference type="EMBL" id="EJI85705.1"/>
    </source>
</evidence>
<comment type="caution">
    <text evidence="2">The sequence shown here is derived from an EMBL/GenBank/DDBJ whole genome shotgun (WGS) entry which is preliminary data.</text>
</comment>
<keyword evidence="1" id="KW-0812">Transmembrane</keyword>
<dbReference type="Pfam" id="PF07963">
    <property type="entry name" value="N_methyl"/>
    <property type="match status" value="1"/>
</dbReference>
<organism evidence="2 3">
    <name type="scientific">Alishewanella aestuarii B11</name>
    <dbReference type="NCBI Taxonomy" id="1197174"/>
    <lineage>
        <taxon>Bacteria</taxon>
        <taxon>Pseudomonadati</taxon>
        <taxon>Pseudomonadota</taxon>
        <taxon>Gammaproteobacteria</taxon>
        <taxon>Alteromonadales</taxon>
        <taxon>Alteromonadaceae</taxon>
        <taxon>Alishewanella</taxon>
    </lineage>
</organism>
<dbReference type="EMBL" id="ALAB01000020">
    <property type="protein sequence ID" value="EJI85705.1"/>
    <property type="molecule type" value="Genomic_DNA"/>
</dbReference>
<keyword evidence="1" id="KW-1133">Transmembrane helix</keyword>
<evidence type="ECO:0000313" key="3">
    <source>
        <dbReference type="Proteomes" id="UP000012043"/>
    </source>
</evidence>
<proteinExistence type="predicted"/>
<keyword evidence="1" id="KW-0472">Membrane</keyword>
<dbReference type="NCBIfam" id="TIGR02532">
    <property type="entry name" value="IV_pilin_GFxxxE"/>
    <property type="match status" value="1"/>
</dbReference>
<feature type="transmembrane region" description="Helical" evidence="1">
    <location>
        <begin position="26"/>
        <end position="49"/>
    </location>
</feature>
<dbReference type="Proteomes" id="UP000012043">
    <property type="component" value="Unassembled WGS sequence"/>
</dbReference>
<keyword evidence="3" id="KW-1185">Reference proteome</keyword>
<dbReference type="InterPro" id="IPR012902">
    <property type="entry name" value="N_methyl_site"/>
</dbReference>
<accession>J1YCT5</accession>
<name>J1YCT5_9ALTE</name>
<evidence type="ECO:0000256" key="1">
    <source>
        <dbReference type="SAM" id="Phobius"/>
    </source>
</evidence>
<dbReference type="PROSITE" id="PS00409">
    <property type="entry name" value="PROKAR_NTER_METHYL"/>
    <property type="match status" value="1"/>
</dbReference>
<gene>
    <name evidence="2" type="ORF">AEST_14430</name>
</gene>
<dbReference type="AlphaFoldDB" id="J1YCT5"/>
<evidence type="ECO:0008006" key="4">
    <source>
        <dbReference type="Google" id="ProtNLM"/>
    </source>
</evidence>
<reference evidence="2 3" key="1">
    <citation type="journal article" date="2012" name="J. Bacteriol.">
        <title>Genome Sequence of Pectin-Degrading Alishewanella aestuarii Strain B11T, Isolated from Tidal Flat Sediment.</title>
        <authorList>
            <person name="Jung J."/>
            <person name="Choi S."/>
            <person name="Chun J."/>
            <person name="Park W."/>
        </authorList>
    </citation>
    <scope>NUCLEOTIDE SEQUENCE [LARGE SCALE GENOMIC DNA]</scope>
    <source>
        <strain evidence="2 3">B11</strain>
    </source>
</reference>
<protein>
    <recommendedName>
        <fullName evidence="4">Pili assembly chaperone</fullName>
    </recommendedName>
</protein>
<sequence length="193" mass="20446">MLACTASFTAITQALRKQQGVTLVELVVGITVLAIALTLITSILSPLFVRSTDPWHQVRAAELGQSLLNEILALSFDENSNRSGGLLRCAEAGAPACTSVGQFGPDGSETRLSYNDVDDFHGFVGNASELSSLLGEELASVYLNYQVMVTVSYPAPEQVGGISLPAFSAKRITVAVTTPTGSTLQFSAYRGNW</sequence>